<keyword evidence="8" id="KW-1185">Reference proteome</keyword>
<proteinExistence type="inferred from homology"/>
<comment type="caution">
    <text evidence="7">The sequence shown here is derived from an EMBL/GenBank/DDBJ whole genome shotgun (WGS) entry which is preliminary data.</text>
</comment>
<dbReference type="PANTHER" id="PTHR11496">
    <property type="entry name" value="ALCOHOL DEHYDROGENASE"/>
    <property type="match status" value="1"/>
</dbReference>
<name>A0ABR7RI02_9PROT</name>
<dbReference type="PROSITE" id="PS00913">
    <property type="entry name" value="ADH_IRON_1"/>
    <property type="match status" value="1"/>
</dbReference>
<gene>
    <name evidence="7" type="ORF">IBL26_05020</name>
</gene>
<evidence type="ECO:0000313" key="8">
    <source>
        <dbReference type="Proteomes" id="UP000626026"/>
    </source>
</evidence>
<evidence type="ECO:0000256" key="3">
    <source>
        <dbReference type="ARBA" id="ARBA00023002"/>
    </source>
</evidence>
<organism evidence="7 8">
    <name type="scientific">Teichococcus aerophilus</name>
    <dbReference type="NCBI Taxonomy" id="1224513"/>
    <lineage>
        <taxon>Bacteria</taxon>
        <taxon>Pseudomonadati</taxon>
        <taxon>Pseudomonadota</taxon>
        <taxon>Alphaproteobacteria</taxon>
        <taxon>Acetobacterales</taxon>
        <taxon>Roseomonadaceae</taxon>
        <taxon>Roseomonas</taxon>
    </lineage>
</organism>
<dbReference type="Proteomes" id="UP000626026">
    <property type="component" value="Unassembled WGS sequence"/>
</dbReference>
<dbReference type="SUPFAM" id="SSF56796">
    <property type="entry name" value="Dehydroquinate synthase-like"/>
    <property type="match status" value="1"/>
</dbReference>
<reference evidence="7 8" key="1">
    <citation type="journal article" date="2013" name="Int. J. Syst. Evol. Microbiol.">
        <title>Roseomonas aerophila sp. nov., isolated from air.</title>
        <authorList>
            <person name="Kim S.J."/>
            <person name="Weon H.Y."/>
            <person name="Ahn J.H."/>
            <person name="Hong S.B."/>
            <person name="Seok S.J."/>
            <person name="Whang K.S."/>
            <person name="Kwon S.W."/>
        </authorList>
    </citation>
    <scope>NUCLEOTIDE SEQUENCE [LARGE SCALE GENOMIC DNA]</scope>
    <source>
        <strain evidence="7 8">NBRC 108923</strain>
    </source>
</reference>
<dbReference type="EMBL" id="JACTVA010000005">
    <property type="protein sequence ID" value="MBC9206189.1"/>
    <property type="molecule type" value="Genomic_DNA"/>
</dbReference>
<feature type="domain" description="Alcohol dehydrogenase iron-type/glycerol dehydrogenase GldA" evidence="5">
    <location>
        <begin position="10"/>
        <end position="175"/>
    </location>
</feature>
<evidence type="ECO:0000256" key="2">
    <source>
        <dbReference type="ARBA" id="ARBA00007358"/>
    </source>
</evidence>
<dbReference type="Gene3D" id="1.20.1090.10">
    <property type="entry name" value="Dehydroquinate synthase-like - alpha domain"/>
    <property type="match status" value="1"/>
</dbReference>
<protein>
    <submittedName>
        <fullName evidence="7">Iron-containing alcohol dehydrogenase</fullName>
    </submittedName>
</protein>
<keyword evidence="4" id="KW-0520">NAD</keyword>
<sequence length="378" mass="39752">MPSMDFATTPRIVLRDGALDDLPALLAELGARHVALVTDAGLVRAGLVAPVEASLRAAGLAVTLYDDVQADPPERIVLAAVERLGAAGVDSVFAIGGGSAMDTAKLVAYLLRSPCELESIYGVDRAKGQRLPLILAPTTAGTGSEVTPISIVTTPTKEKRGVVSRRLLPDVALLDANLTLGLPPAVTAATGIDAMVHAIEAFTSRRLKNPLSDILAQQALSLLSTNLPLVLRDGQDKAARGAMLLGSCLAGMAFANAPVAAVHALAYPLGGRYHLPHGLSNALMLLPVLRFNLRAAAPLYAALAPSVGAETANAEGFLRAIEQLVAQCEMPKRLHELQVTRESLKQLAADAMQQQRLLINNPVELTEADALRLYEEAF</sequence>
<dbReference type="InterPro" id="IPR039697">
    <property type="entry name" value="Alcohol_dehydrogenase_Fe"/>
</dbReference>
<dbReference type="InterPro" id="IPR018211">
    <property type="entry name" value="ADH_Fe_CS"/>
</dbReference>
<evidence type="ECO:0000313" key="7">
    <source>
        <dbReference type="EMBL" id="MBC9206189.1"/>
    </source>
</evidence>
<dbReference type="InterPro" id="IPR001670">
    <property type="entry name" value="ADH_Fe/GldA"/>
</dbReference>
<keyword evidence="3" id="KW-0560">Oxidoreductase</keyword>
<evidence type="ECO:0000256" key="4">
    <source>
        <dbReference type="ARBA" id="ARBA00023027"/>
    </source>
</evidence>
<dbReference type="CDD" id="cd08193">
    <property type="entry name" value="HVD"/>
    <property type="match status" value="1"/>
</dbReference>
<accession>A0ABR7RI02</accession>
<comment type="similarity">
    <text evidence="2">Belongs to the iron-containing alcohol dehydrogenase family.</text>
</comment>
<dbReference type="RefSeq" id="WP_187783362.1">
    <property type="nucleotide sequence ID" value="NZ_JACTVA010000005.1"/>
</dbReference>
<dbReference type="Gene3D" id="3.40.50.1970">
    <property type="match status" value="1"/>
</dbReference>
<comment type="cofactor">
    <cofactor evidence="1">
        <name>Fe cation</name>
        <dbReference type="ChEBI" id="CHEBI:24875"/>
    </cofactor>
</comment>
<dbReference type="InterPro" id="IPR056798">
    <property type="entry name" value="ADH_Fe_C"/>
</dbReference>
<evidence type="ECO:0000256" key="1">
    <source>
        <dbReference type="ARBA" id="ARBA00001962"/>
    </source>
</evidence>
<evidence type="ECO:0000259" key="5">
    <source>
        <dbReference type="Pfam" id="PF00465"/>
    </source>
</evidence>
<dbReference type="PANTHER" id="PTHR11496:SF102">
    <property type="entry name" value="ALCOHOL DEHYDROGENASE 4"/>
    <property type="match status" value="1"/>
</dbReference>
<dbReference type="Pfam" id="PF25137">
    <property type="entry name" value="ADH_Fe_C"/>
    <property type="match status" value="1"/>
</dbReference>
<feature type="domain" description="Fe-containing alcohol dehydrogenase-like C-terminal" evidence="6">
    <location>
        <begin position="187"/>
        <end position="378"/>
    </location>
</feature>
<dbReference type="Pfam" id="PF00465">
    <property type="entry name" value="Fe-ADH"/>
    <property type="match status" value="1"/>
</dbReference>
<evidence type="ECO:0000259" key="6">
    <source>
        <dbReference type="Pfam" id="PF25137"/>
    </source>
</evidence>